<dbReference type="InterPro" id="IPR006311">
    <property type="entry name" value="TAT_signal"/>
</dbReference>
<keyword evidence="5" id="KW-0479">Metal-binding</keyword>
<dbReference type="SUPFAM" id="SSF50692">
    <property type="entry name" value="ADC-like"/>
    <property type="match status" value="1"/>
</dbReference>
<keyword evidence="4" id="KW-0500">Molybdenum</keyword>
<evidence type="ECO:0000256" key="2">
    <source>
        <dbReference type="ARBA" id="ARBA00010312"/>
    </source>
</evidence>
<dbReference type="InterPro" id="IPR050612">
    <property type="entry name" value="Prok_Mopterin_Oxidored"/>
</dbReference>
<name>A0A1F6GL66_9PROT</name>
<evidence type="ECO:0000256" key="1">
    <source>
        <dbReference type="ARBA" id="ARBA00001942"/>
    </source>
</evidence>
<comment type="similarity">
    <text evidence="2">Belongs to the prokaryotic molybdopterin-containing oxidoreductase family.</text>
</comment>
<dbReference type="PROSITE" id="PS51318">
    <property type="entry name" value="TAT"/>
    <property type="match status" value="1"/>
</dbReference>
<dbReference type="InterPro" id="IPR006656">
    <property type="entry name" value="Mopterin_OxRdtase"/>
</dbReference>
<dbReference type="Gene3D" id="3.40.228.10">
    <property type="entry name" value="Dimethylsulfoxide Reductase, domain 2"/>
    <property type="match status" value="1"/>
</dbReference>
<gene>
    <name evidence="11" type="ORF">A2557_13185</name>
</gene>
<protein>
    <recommendedName>
        <fullName evidence="10">4Fe-4S Mo/W bis-MGD-type domain-containing protein</fullName>
    </recommendedName>
</protein>
<evidence type="ECO:0000313" key="11">
    <source>
        <dbReference type="EMBL" id="OGG98853.1"/>
    </source>
</evidence>
<dbReference type="Gene3D" id="3.40.50.740">
    <property type="match status" value="1"/>
</dbReference>
<organism evidence="11 12">
    <name type="scientific">Candidatus Lambdaproteobacteria bacterium RIFOXYD2_FULL_56_26</name>
    <dbReference type="NCBI Taxonomy" id="1817773"/>
    <lineage>
        <taxon>Bacteria</taxon>
        <taxon>Pseudomonadati</taxon>
        <taxon>Pseudomonadota</taxon>
        <taxon>Candidatus Lambdaproteobacteria</taxon>
    </lineage>
</organism>
<dbReference type="Pfam" id="PF04879">
    <property type="entry name" value="Molybdop_Fe4S4"/>
    <property type="match status" value="1"/>
</dbReference>
<dbReference type="GO" id="GO:0043546">
    <property type="term" value="F:molybdopterin cofactor binding"/>
    <property type="evidence" value="ECO:0007669"/>
    <property type="project" value="InterPro"/>
</dbReference>
<dbReference type="GO" id="GO:0016491">
    <property type="term" value="F:oxidoreductase activity"/>
    <property type="evidence" value="ECO:0007669"/>
    <property type="project" value="UniProtKB-KW"/>
</dbReference>
<proteinExistence type="inferred from homology"/>
<keyword evidence="9" id="KW-0411">Iron-sulfur</keyword>
<dbReference type="AlphaFoldDB" id="A0A1F6GL66"/>
<reference evidence="11 12" key="1">
    <citation type="journal article" date="2016" name="Nat. Commun.">
        <title>Thousands of microbial genomes shed light on interconnected biogeochemical processes in an aquifer system.</title>
        <authorList>
            <person name="Anantharaman K."/>
            <person name="Brown C.T."/>
            <person name="Hug L.A."/>
            <person name="Sharon I."/>
            <person name="Castelle C.J."/>
            <person name="Probst A.J."/>
            <person name="Thomas B.C."/>
            <person name="Singh A."/>
            <person name="Wilkins M.J."/>
            <person name="Karaoz U."/>
            <person name="Brodie E.L."/>
            <person name="Williams K.H."/>
            <person name="Hubbard S.S."/>
            <person name="Banfield J.F."/>
        </authorList>
    </citation>
    <scope>NUCLEOTIDE SEQUENCE [LARGE SCALE GENOMIC DNA]</scope>
</reference>
<keyword evidence="6" id="KW-0732">Signal</keyword>
<evidence type="ECO:0000256" key="6">
    <source>
        <dbReference type="ARBA" id="ARBA00022729"/>
    </source>
</evidence>
<dbReference type="EMBL" id="MFNF01000066">
    <property type="protein sequence ID" value="OGG98853.1"/>
    <property type="molecule type" value="Genomic_DNA"/>
</dbReference>
<feature type="domain" description="4Fe-4S Mo/W bis-MGD-type" evidence="10">
    <location>
        <begin position="42"/>
        <end position="98"/>
    </location>
</feature>
<dbReference type="PANTHER" id="PTHR43742">
    <property type="entry name" value="TRIMETHYLAMINE-N-OXIDE REDUCTASE"/>
    <property type="match status" value="1"/>
</dbReference>
<evidence type="ECO:0000256" key="5">
    <source>
        <dbReference type="ARBA" id="ARBA00022723"/>
    </source>
</evidence>
<dbReference type="SUPFAM" id="SSF53706">
    <property type="entry name" value="Formate dehydrogenase/DMSO reductase, domains 1-3"/>
    <property type="match status" value="1"/>
</dbReference>
<evidence type="ECO:0000313" key="12">
    <source>
        <dbReference type="Proteomes" id="UP000177583"/>
    </source>
</evidence>
<dbReference type="Gene3D" id="3.30.2070.10">
    <property type="entry name" value="Formate dehydrogenase/DMSO reductase"/>
    <property type="match status" value="1"/>
</dbReference>
<evidence type="ECO:0000256" key="4">
    <source>
        <dbReference type="ARBA" id="ARBA00022505"/>
    </source>
</evidence>
<dbReference type="SMART" id="SM00926">
    <property type="entry name" value="Molybdop_Fe4S4"/>
    <property type="match status" value="1"/>
</dbReference>
<accession>A0A1F6GL66</accession>
<comment type="cofactor">
    <cofactor evidence="1">
        <name>Mo-bis(molybdopterin guanine dinucleotide)</name>
        <dbReference type="ChEBI" id="CHEBI:60539"/>
    </cofactor>
</comment>
<dbReference type="Pfam" id="PF01568">
    <property type="entry name" value="Molydop_binding"/>
    <property type="match status" value="1"/>
</dbReference>
<evidence type="ECO:0000259" key="10">
    <source>
        <dbReference type="PROSITE" id="PS51669"/>
    </source>
</evidence>
<keyword evidence="8" id="KW-0408">Iron</keyword>
<evidence type="ECO:0000256" key="9">
    <source>
        <dbReference type="ARBA" id="ARBA00023014"/>
    </source>
</evidence>
<dbReference type="InterPro" id="IPR006657">
    <property type="entry name" value="MoPterin_dinucl-bd_dom"/>
</dbReference>
<dbReference type="PANTHER" id="PTHR43742:SF9">
    <property type="entry name" value="TETRATHIONATE REDUCTASE SUBUNIT A"/>
    <property type="match status" value="1"/>
</dbReference>
<dbReference type="InterPro" id="IPR009010">
    <property type="entry name" value="Asp_de-COase-like_dom_sf"/>
</dbReference>
<evidence type="ECO:0000256" key="7">
    <source>
        <dbReference type="ARBA" id="ARBA00023002"/>
    </source>
</evidence>
<dbReference type="Gene3D" id="2.20.25.90">
    <property type="entry name" value="ADC-like domains"/>
    <property type="match status" value="1"/>
</dbReference>
<dbReference type="CDD" id="cd02778">
    <property type="entry name" value="MopB_CT_Thiosulfate-R-like"/>
    <property type="match status" value="1"/>
</dbReference>
<comment type="caution">
    <text evidence="11">The sequence shown here is derived from an EMBL/GenBank/DDBJ whole genome shotgun (WGS) entry which is preliminary data.</text>
</comment>
<keyword evidence="7" id="KW-0560">Oxidoreductase</keyword>
<keyword evidence="3" id="KW-0004">4Fe-4S</keyword>
<dbReference type="Pfam" id="PF00384">
    <property type="entry name" value="Molybdopterin"/>
    <property type="match status" value="1"/>
</dbReference>
<dbReference type="Gene3D" id="2.40.40.20">
    <property type="match status" value="1"/>
</dbReference>
<sequence length="724" mass="80393">MSQFFDRREFIKIGSGFLASSALVSAFPYLPFSDEAQAMVADKIVPSLCELCFWRCGIDGHVKDGKLFKISGHADHPLSNGKLCPRGTGGHGLLYDPNRLRTPLIRETHQGVQRFREASWDEAITLIAKRFDQIRDNGDLDKVAYFSHGFGASFFKRLFKAYGINLASAPSYAQCRGARDEAFTLTFGHAVGSPEGLDIANSKYLVLIGSHLGENMHNTAVQDFSNAVSAGCKVIAVDPRFSVAASKAERWLPIKPGTDLALLRSWIHVLLAEELYNRKFVQENCLGLEELRAGVADATPEATYAITGIDPETILAVARDMGRFGSSALVHPGRHVAWYGDDTQRERAIAILNALLGNYRQPGGLINQTQMYGVPNPYHFASSTRASTPFQSRFPLASEAPSNEVVDQTLAGNIKSWFIYGTNLVQTLGDQESTKKALGMLDFVVAIDVLPMEITGYADVVLPEVTYLERYDDLDDRVYRRPYVAIRQPVVAPLSHLDAKPGHEIAALLAEKWGLAGLFPPIEEYLDNRLRAAGTSLKVLKDKGVLVKEDPTLFRQPGEPLHFDTPSGKIELSSARLKSLGFDSTPQYQRQPENPAGYFRLIYGRVPMHTFGRTSNNRFLGELMPENELWINRITALDLGLKDNESVFLINQEGKKSISKIRLKLTERIRPDVVYMAHGFGQNDPRLEFAYRRGASANEMITHLSVDPIMGGTGFKNNFVTFSR</sequence>
<evidence type="ECO:0000256" key="3">
    <source>
        <dbReference type="ARBA" id="ARBA00022485"/>
    </source>
</evidence>
<dbReference type="PROSITE" id="PS51669">
    <property type="entry name" value="4FE4S_MOW_BIS_MGD"/>
    <property type="match status" value="1"/>
</dbReference>
<dbReference type="GO" id="GO:0051539">
    <property type="term" value="F:4 iron, 4 sulfur cluster binding"/>
    <property type="evidence" value="ECO:0007669"/>
    <property type="project" value="UniProtKB-KW"/>
</dbReference>
<dbReference type="GO" id="GO:0046872">
    <property type="term" value="F:metal ion binding"/>
    <property type="evidence" value="ECO:0007669"/>
    <property type="project" value="UniProtKB-KW"/>
</dbReference>
<dbReference type="Proteomes" id="UP000177583">
    <property type="component" value="Unassembled WGS sequence"/>
</dbReference>
<dbReference type="InterPro" id="IPR006963">
    <property type="entry name" value="Mopterin_OxRdtase_4Fe-4S_dom"/>
</dbReference>
<evidence type="ECO:0000256" key="8">
    <source>
        <dbReference type="ARBA" id="ARBA00023004"/>
    </source>
</evidence>